<comment type="caution">
    <text evidence="1">The sequence shown here is derived from an EMBL/GenBank/DDBJ whole genome shotgun (WGS) entry which is preliminary data.</text>
</comment>
<dbReference type="EMBL" id="AAAGZE010000028">
    <property type="protein sequence ID" value="EAC1532929.1"/>
    <property type="molecule type" value="Genomic_DNA"/>
</dbReference>
<dbReference type="AlphaFoldDB" id="A0A7A2XPD7"/>
<sequence length="98" mass="11191">MDTGHNVLLKGDREAATSLSDTKNPCKEFQMSRISYRKIDSENSKRLALLSLREFLNELPKVTIDEIEGLAATNTHLVEQIPRYLSEMVSYECRLIGF</sequence>
<name>A0A7A2XPD7_ECOLX</name>
<evidence type="ECO:0000313" key="1">
    <source>
        <dbReference type="EMBL" id="EAC1532929.1"/>
    </source>
</evidence>
<evidence type="ECO:0000313" key="2">
    <source>
        <dbReference type="Proteomes" id="UP000382540"/>
    </source>
</evidence>
<organism evidence="1 2">
    <name type="scientific">Escherichia coli</name>
    <dbReference type="NCBI Taxonomy" id="562"/>
    <lineage>
        <taxon>Bacteria</taxon>
        <taxon>Pseudomonadati</taxon>
        <taxon>Pseudomonadota</taxon>
        <taxon>Gammaproteobacteria</taxon>
        <taxon>Enterobacterales</taxon>
        <taxon>Enterobacteriaceae</taxon>
        <taxon>Escherichia</taxon>
    </lineage>
</organism>
<reference evidence="1 2" key="1">
    <citation type="submission" date="2018-10" db="EMBL/GenBank/DDBJ databases">
        <authorList>
            <consortium name="NARMS: The National Antimicrobial Resistance Monitoring System"/>
        </authorList>
    </citation>
    <scope>NUCLEOTIDE SEQUENCE [LARGE SCALE GENOMIC DNA]</scope>
    <source>
        <strain evidence="1 2">CVM N17EC1330</strain>
    </source>
</reference>
<proteinExistence type="predicted"/>
<gene>
    <name evidence="1" type="ORF">D9J61_12970</name>
</gene>
<protein>
    <submittedName>
        <fullName evidence="1">Uncharacterized protein</fullName>
    </submittedName>
</protein>
<dbReference type="Proteomes" id="UP000382540">
    <property type="component" value="Unassembled WGS sequence"/>
</dbReference>
<accession>A0A7A2XPD7</accession>